<keyword evidence="2" id="KW-0378">Hydrolase</keyword>
<dbReference type="Gene3D" id="3.40.50.1820">
    <property type="entry name" value="alpha/beta hydrolase"/>
    <property type="match status" value="1"/>
</dbReference>
<dbReference type="InterPro" id="IPR022742">
    <property type="entry name" value="Hydrolase_4"/>
</dbReference>
<dbReference type="Proteomes" id="UP000473325">
    <property type="component" value="Unassembled WGS sequence"/>
</dbReference>
<evidence type="ECO:0000259" key="1">
    <source>
        <dbReference type="Pfam" id="PF12146"/>
    </source>
</evidence>
<dbReference type="Pfam" id="PF12146">
    <property type="entry name" value="Hydrolase_4"/>
    <property type="match status" value="1"/>
</dbReference>
<keyword evidence="3" id="KW-1185">Reference proteome</keyword>
<dbReference type="GO" id="GO:0006654">
    <property type="term" value="P:phosphatidic acid biosynthetic process"/>
    <property type="evidence" value="ECO:0007669"/>
    <property type="project" value="TreeGrafter"/>
</dbReference>
<dbReference type="EMBL" id="WUEK01000002">
    <property type="protein sequence ID" value="MXG88772.1"/>
    <property type="molecule type" value="Genomic_DNA"/>
</dbReference>
<comment type="caution">
    <text evidence="2">The sequence shown here is derived from an EMBL/GenBank/DDBJ whole genome shotgun (WGS) entry which is preliminary data.</text>
</comment>
<protein>
    <submittedName>
        <fullName evidence="2">Alpha/beta fold hydrolase</fullName>
    </submittedName>
</protein>
<proteinExistence type="predicted"/>
<feature type="domain" description="Serine aminopeptidase S33" evidence="1">
    <location>
        <begin position="40"/>
        <end position="162"/>
    </location>
</feature>
<dbReference type="RefSeq" id="WP_160875497.1">
    <property type="nucleotide sequence ID" value="NZ_WUEK01000002.1"/>
</dbReference>
<organism evidence="2 3">
    <name type="scientific">Nocardioides flavescens</name>
    <dbReference type="NCBI Taxonomy" id="2691959"/>
    <lineage>
        <taxon>Bacteria</taxon>
        <taxon>Bacillati</taxon>
        <taxon>Actinomycetota</taxon>
        <taxon>Actinomycetes</taxon>
        <taxon>Propionibacteriales</taxon>
        <taxon>Nocardioidaceae</taxon>
        <taxon>Nocardioides</taxon>
    </lineage>
</organism>
<dbReference type="SUPFAM" id="SSF53474">
    <property type="entry name" value="alpha/beta-Hydrolases"/>
    <property type="match status" value="1"/>
</dbReference>
<gene>
    <name evidence="2" type="ORF">GRQ65_04315</name>
</gene>
<evidence type="ECO:0000313" key="3">
    <source>
        <dbReference type="Proteomes" id="UP000473325"/>
    </source>
</evidence>
<dbReference type="GO" id="GO:0052689">
    <property type="term" value="F:carboxylic ester hydrolase activity"/>
    <property type="evidence" value="ECO:0007669"/>
    <property type="project" value="TreeGrafter"/>
</dbReference>
<dbReference type="GO" id="GO:0042171">
    <property type="term" value="F:lysophosphatidic acid acyltransferase activity"/>
    <property type="evidence" value="ECO:0007669"/>
    <property type="project" value="TreeGrafter"/>
</dbReference>
<dbReference type="AlphaFoldDB" id="A0A6L7EZ06"/>
<dbReference type="InterPro" id="IPR029058">
    <property type="entry name" value="AB_hydrolase_fold"/>
</dbReference>
<dbReference type="PANTHER" id="PTHR42886:SF42">
    <property type="entry name" value="ALPHA_BETA-HYDROLASES SUPERFAMILY PROTEIN"/>
    <property type="match status" value="1"/>
</dbReference>
<name>A0A6L7EZ06_9ACTN</name>
<reference evidence="2 3" key="1">
    <citation type="submission" date="2019-12" db="EMBL/GenBank/DDBJ databases">
        <authorList>
            <person name="Kun Z."/>
        </authorList>
    </citation>
    <scope>NUCLEOTIDE SEQUENCE [LARGE SCALE GENOMIC DNA]</scope>
    <source>
        <strain evidence="2 3">YIM 123512</strain>
    </source>
</reference>
<accession>A0A6L7EZ06</accession>
<sequence length="315" mass="35767">MPNHRTDVLGEPFTAETIDLPPDAEGEVVATLVHRPADAPTRRAVLHVHGFADYFFQAEMAAWWTERGYDFYAIDLRKYGRSTRPWQTPTYVDDLGEYDADLDEAWSRIVERDGHDEVVLSAHSTGGLVVGLWADRRQPEALAGAVMNSPWLDLQGSALLRVVGTPVIEQVGRRQPRREIKRQVTGFYTRSLHREHDGEWDFDLTWKPIESFPVYAGWLRAVRRGHATLHRGLTLACPVLVLCSDRSTLPTEPGEDVDTSDIVLDVDQIRRWSTAYGRHVTCVAVPGARHDVFLSRLEARERAYSTVDTWRAAWL</sequence>
<dbReference type="GO" id="GO:0055088">
    <property type="term" value="P:lipid homeostasis"/>
    <property type="evidence" value="ECO:0007669"/>
    <property type="project" value="TreeGrafter"/>
</dbReference>
<evidence type="ECO:0000313" key="2">
    <source>
        <dbReference type="EMBL" id="MXG88772.1"/>
    </source>
</evidence>
<dbReference type="PANTHER" id="PTHR42886">
    <property type="entry name" value="RE40534P-RELATED"/>
    <property type="match status" value="1"/>
</dbReference>